<proteinExistence type="predicted"/>
<dbReference type="GO" id="GO:0017177">
    <property type="term" value="C:glucosidase II complex"/>
    <property type="evidence" value="ECO:0007669"/>
    <property type="project" value="TreeGrafter"/>
</dbReference>
<dbReference type="InterPro" id="IPR039794">
    <property type="entry name" value="Gtb1-like"/>
</dbReference>
<gene>
    <name evidence="4" type="ORF">WR25_02858</name>
</gene>
<organism evidence="4 5">
    <name type="scientific">Diploscapter pachys</name>
    <dbReference type="NCBI Taxonomy" id="2018661"/>
    <lineage>
        <taxon>Eukaryota</taxon>
        <taxon>Metazoa</taxon>
        <taxon>Ecdysozoa</taxon>
        <taxon>Nematoda</taxon>
        <taxon>Chromadorea</taxon>
        <taxon>Rhabditida</taxon>
        <taxon>Rhabditina</taxon>
        <taxon>Rhabditomorpha</taxon>
        <taxon>Rhabditoidea</taxon>
        <taxon>Rhabditidae</taxon>
        <taxon>Diploscapter</taxon>
    </lineage>
</organism>
<dbReference type="GO" id="GO:0006491">
    <property type="term" value="P:N-glycan processing"/>
    <property type="evidence" value="ECO:0007669"/>
    <property type="project" value="TreeGrafter"/>
</dbReference>
<sequence length="160" mass="18608">MISDADEIRKEFTEIDNQISNIDRQIRESEQFMEHDYGEDMAWAALKGQCYELDEMQYTYKMCPFDKTVQKEKNGYGETSLGNWKEWSGGSGADKYKKQKYEDGQQCWNGPKRSTEVVIECGEETKLLEATEPAKCEYRFRMQTPAACNDPEKEPAHTEL</sequence>
<dbReference type="Proteomes" id="UP000218231">
    <property type="component" value="Unassembled WGS sequence"/>
</dbReference>
<evidence type="ECO:0000259" key="3">
    <source>
        <dbReference type="PROSITE" id="PS51914"/>
    </source>
</evidence>
<dbReference type="STRING" id="2018661.A0A2A2KQ83"/>
<dbReference type="Pfam" id="PF13015">
    <property type="entry name" value="PRKCSH_1"/>
    <property type="match status" value="1"/>
</dbReference>
<dbReference type="EMBL" id="LIAE01007971">
    <property type="protein sequence ID" value="PAV76049.1"/>
    <property type="molecule type" value="Genomic_DNA"/>
</dbReference>
<keyword evidence="1" id="KW-0732">Signal</keyword>
<dbReference type="SUPFAM" id="SSF50911">
    <property type="entry name" value="Mannose 6-phosphate receptor domain"/>
    <property type="match status" value="1"/>
</dbReference>
<dbReference type="InterPro" id="IPR036607">
    <property type="entry name" value="PRKCSH"/>
</dbReference>
<protein>
    <recommendedName>
        <fullName evidence="3">MRH domain-containing protein</fullName>
    </recommendedName>
</protein>
<evidence type="ECO:0000256" key="1">
    <source>
        <dbReference type="ARBA" id="ARBA00022729"/>
    </source>
</evidence>
<dbReference type="OrthoDB" id="28322at2759"/>
<dbReference type="Gene3D" id="2.70.130.10">
    <property type="entry name" value="Mannose-6-phosphate receptor binding domain"/>
    <property type="match status" value="1"/>
</dbReference>
<name>A0A2A2KQ83_9BILA</name>
<dbReference type="InterPro" id="IPR009011">
    <property type="entry name" value="Man6P_isomerase_rcpt-bd_dom_sf"/>
</dbReference>
<keyword evidence="5" id="KW-1185">Reference proteome</keyword>
<accession>A0A2A2KQ83</accession>
<comment type="caution">
    <text evidence="4">The sequence shown here is derived from an EMBL/GenBank/DDBJ whole genome shotgun (WGS) entry which is preliminary data.</text>
</comment>
<dbReference type="PROSITE" id="PS51914">
    <property type="entry name" value="MRH"/>
    <property type="match status" value="1"/>
</dbReference>
<dbReference type="PANTHER" id="PTHR12630:SF1">
    <property type="entry name" value="GLUCOSIDASE 2 SUBUNIT BETA"/>
    <property type="match status" value="1"/>
</dbReference>
<evidence type="ECO:0000313" key="5">
    <source>
        <dbReference type="Proteomes" id="UP000218231"/>
    </source>
</evidence>
<dbReference type="AlphaFoldDB" id="A0A2A2KQ83"/>
<dbReference type="PANTHER" id="PTHR12630">
    <property type="entry name" value="N-LINKED OLIGOSACCHARIDE PROCESSING"/>
    <property type="match status" value="1"/>
</dbReference>
<reference evidence="4 5" key="1">
    <citation type="journal article" date="2017" name="Curr. Biol.">
        <title>Genome architecture and evolution of a unichromosomal asexual nematode.</title>
        <authorList>
            <person name="Fradin H."/>
            <person name="Zegar C."/>
            <person name="Gutwein M."/>
            <person name="Lucas J."/>
            <person name="Kovtun M."/>
            <person name="Corcoran D."/>
            <person name="Baugh L.R."/>
            <person name="Kiontke K."/>
            <person name="Gunsalus K."/>
            <person name="Fitch D.H."/>
            <person name="Piano F."/>
        </authorList>
    </citation>
    <scope>NUCLEOTIDE SEQUENCE [LARGE SCALE GENOMIC DNA]</scope>
    <source>
        <strain evidence="4">PF1309</strain>
    </source>
</reference>
<dbReference type="InterPro" id="IPR044865">
    <property type="entry name" value="MRH_dom"/>
</dbReference>
<evidence type="ECO:0000313" key="4">
    <source>
        <dbReference type="EMBL" id="PAV76049.1"/>
    </source>
</evidence>
<keyword evidence="2" id="KW-1015">Disulfide bond</keyword>
<evidence type="ECO:0000256" key="2">
    <source>
        <dbReference type="ARBA" id="ARBA00023157"/>
    </source>
</evidence>
<feature type="domain" description="MRH" evidence="3">
    <location>
        <begin position="48"/>
        <end position="150"/>
    </location>
</feature>